<feature type="compositionally biased region" description="Basic and acidic residues" evidence="1">
    <location>
        <begin position="105"/>
        <end position="123"/>
    </location>
</feature>
<name>A0A2U1MC88_ARTAN</name>
<organism evidence="2 3">
    <name type="scientific">Artemisia annua</name>
    <name type="common">Sweet wormwood</name>
    <dbReference type="NCBI Taxonomy" id="35608"/>
    <lineage>
        <taxon>Eukaryota</taxon>
        <taxon>Viridiplantae</taxon>
        <taxon>Streptophyta</taxon>
        <taxon>Embryophyta</taxon>
        <taxon>Tracheophyta</taxon>
        <taxon>Spermatophyta</taxon>
        <taxon>Magnoliopsida</taxon>
        <taxon>eudicotyledons</taxon>
        <taxon>Gunneridae</taxon>
        <taxon>Pentapetalae</taxon>
        <taxon>asterids</taxon>
        <taxon>campanulids</taxon>
        <taxon>Asterales</taxon>
        <taxon>Asteraceae</taxon>
        <taxon>Asteroideae</taxon>
        <taxon>Anthemideae</taxon>
        <taxon>Artemisiinae</taxon>
        <taxon>Artemisia</taxon>
    </lineage>
</organism>
<gene>
    <name evidence="2" type="ORF">CTI12_AA396110</name>
</gene>
<feature type="region of interest" description="Disordered" evidence="1">
    <location>
        <begin position="98"/>
        <end position="129"/>
    </location>
</feature>
<keyword evidence="3" id="KW-1185">Reference proteome</keyword>
<protein>
    <submittedName>
        <fullName evidence="2">Uncharacterized protein</fullName>
    </submittedName>
</protein>
<evidence type="ECO:0000313" key="2">
    <source>
        <dbReference type="EMBL" id="PWA58858.1"/>
    </source>
</evidence>
<dbReference type="Proteomes" id="UP000245207">
    <property type="component" value="Unassembled WGS sequence"/>
</dbReference>
<proteinExistence type="predicted"/>
<reference evidence="2 3" key="1">
    <citation type="journal article" date="2018" name="Mol. Plant">
        <title>The genome of Artemisia annua provides insight into the evolution of Asteraceae family and artemisinin biosynthesis.</title>
        <authorList>
            <person name="Shen Q."/>
            <person name="Zhang L."/>
            <person name="Liao Z."/>
            <person name="Wang S."/>
            <person name="Yan T."/>
            <person name="Shi P."/>
            <person name="Liu M."/>
            <person name="Fu X."/>
            <person name="Pan Q."/>
            <person name="Wang Y."/>
            <person name="Lv Z."/>
            <person name="Lu X."/>
            <person name="Zhang F."/>
            <person name="Jiang W."/>
            <person name="Ma Y."/>
            <person name="Chen M."/>
            <person name="Hao X."/>
            <person name="Li L."/>
            <person name="Tang Y."/>
            <person name="Lv G."/>
            <person name="Zhou Y."/>
            <person name="Sun X."/>
            <person name="Brodelius P.E."/>
            <person name="Rose J.K.C."/>
            <person name="Tang K."/>
        </authorList>
    </citation>
    <scope>NUCLEOTIDE SEQUENCE [LARGE SCALE GENOMIC DNA]</scope>
    <source>
        <strain evidence="3">cv. Huhao1</strain>
        <tissue evidence="2">Leaf</tissue>
    </source>
</reference>
<evidence type="ECO:0000256" key="1">
    <source>
        <dbReference type="SAM" id="MobiDB-lite"/>
    </source>
</evidence>
<sequence>MQLVFGVDDKENAESVCARMKNRIAKLEHVLYRAKIMKDESRYRPYKTITEENVDEFLDEQFMRTKFEMKDDKGKAKVTADLFDELFISRNKKALQDVIEGTSNQRKEVDDKQRKARPDEGTSKQRKARPLSVNDCVLGLRAKLKEQAPKRGSKCCSLHYKKKK</sequence>
<dbReference type="EMBL" id="PKPP01005778">
    <property type="protein sequence ID" value="PWA58858.1"/>
    <property type="molecule type" value="Genomic_DNA"/>
</dbReference>
<evidence type="ECO:0000313" key="3">
    <source>
        <dbReference type="Proteomes" id="UP000245207"/>
    </source>
</evidence>
<comment type="caution">
    <text evidence="2">The sequence shown here is derived from an EMBL/GenBank/DDBJ whole genome shotgun (WGS) entry which is preliminary data.</text>
</comment>
<dbReference type="AlphaFoldDB" id="A0A2U1MC88"/>
<accession>A0A2U1MC88</accession>